<dbReference type="eggNOG" id="KOG2382">
    <property type="taxonomic scope" value="Eukaryota"/>
</dbReference>
<keyword evidence="5" id="KW-1185">Reference proteome</keyword>
<evidence type="ECO:0000256" key="2">
    <source>
        <dbReference type="ARBA" id="ARBA00022801"/>
    </source>
</evidence>
<keyword evidence="2" id="KW-0378">Hydrolase</keyword>
<feature type="domain" description="AB hydrolase-1" evidence="3">
    <location>
        <begin position="55"/>
        <end position="314"/>
    </location>
</feature>
<dbReference type="SUPFAM" id="SSF53474">
    <property type="entry name" value="alpha/beta-Hydrolases"/>
    <property type="match status" value="1"/>
</dbReference>
<organism evidence="4 5">
    <name type="scientific">Naumovozyma dairenensis (strain ATCC 10597 / BCRC 20456 / CBS 421 / NBRC 0211 / NRRL Y-12639)</name>
    <name type="common">Saccharomyces dairenensis</name>
    <dbReference type="NCBI Taxonomy" id="1071378"/>
    <lineage>
        <taxon>Eukaryota</taxon>
        <taxon>Fungi</taxon>
        <taxon>Dikarya</taxon>
        <taxon>Ascomycota</taxon>
        <taxon>Saccharomycotina</taxon>
        <taxon>Saccharomycetes</taxon>
        <taxon>Saccharomycetales</taxon>
        <taxon>Saccharomycetaceae</taxon>
        <taxon>Naumovozyma</taxon>
    </lineage>
</organism>
<dbReference type="PANTHER" id="PTHR46118:SF4">
    <property type="entry name" value="PROTEIN ABHD11"/>
    <property type="match status" value="1"/>
</dbReference>
<dbReference type="OMA" id="KPYDYIT"/>
<gene>
    <name evidence="4" type="primary">NDAI0K02570</name>
    <name evidence="4" type="ordered locus">NDAI_0K02570</name>
</gene>
<dbReference type="HOGENOM" id="CLU_020336_53_0_1"/>
<comment type="similarity">
    <text evidence="1">Belongs to the AB hydrolase superfamily.</text>
</comment>
<dbReference type="OrthoDB" id="8119704at2759"/>
<dbReference type="GO" id="GO:0052689">
    <property type="term" value="F:carboxylic ester hydrolase activity"/>
    <property type="evidence" value="ECO:0007669"/>
    <property type="project" value="TreeGrafter"/>
</dbReference>
<evidence type="ECO:0000256" key="1">
    <source>
        <dbReference type="ARBA" id="ARBA00008645"/>
    </source>
</evidence>
<dbReference type="InterPro" id="IPR000073">
    <property type="entry name" value="AB_hydrolase_1"/>
</dbReference>
<dbReference type="EMBL" id="HE580277">
    <property type="protein sequence ID" value="CCD27448.1"/>
    <property type="molecule type" value="Genomic_DNA"/>
</dbReference>
<dbReference type="GO" id="GO:0005739">
    <property type="term" value="C:mitochondrion"/>
    <property type="evidence" value="ECO:0007669"/>
    <property type="project" value="TreeGrafter"/>
</dbReference>
<accession>G0WI37</accession>
<dbReference type="Proteomes" id="UP000000689">
    <property type="component" value="Chromosome 11"/>
</dbReference>
<dbReference type="KEGG" id="ndi:NDAI_0K02570"/>
<dbReference type="InterPro" id="IPR029058">
    <property type="entry name" value="AB_hydrolase_fold"/>
</dbReference>
<protein>
    <recommendedName>
        <fullName evidence="3">AB hydrolase-1 domain-containing protein</fullName>
    </recommendedName>
</protein>
<dbReference type="RefSeq" id="XP_003672691.1">
    <property type="nucleotide sequence ID" value="XM_003672643.1"/>
</dbReference>
<dbReference type="Gene3D" id="3.40.50.1820">
    <property type="entry name" value="alpha/beta hydrolase"/>
    <property type="match status" value="1"/>
</dbReference>
<dbReference type="AlphaFoldDB" id="G0WI37"/>
<dbReference type="Pfam" id="PF00561">
    <property type="entry name" value="Abhydrolase_1"/>
    <property type="match status" value="1"/>
</dbReference>
<evidence type="ECO:0000259" key="3">
    <source>
        <dbReference type="Pfam" id="PF00561"/>
    </source>
</evidence>
<name>G0WI37_NAUDC</name>
<evidence type="ECO:0000313" key="4">
    <source>
        <dbReference type="EMBL" id="CCD27448.1"/>
    </source>
</evidence>
<proteinExistence type="inferred from homology"/>
<dbReference type="GO" id="GO:0016453">
    <property type="term" value="F:C-acetyltransferase activity"/>
    <property type="evidence" value="ECO:0007669"/>
    <property type="project" value="EnsemblFungi"/>
</dbReference>
<evidence type="ECO:0000313" key="5">
    <source>
        <dbReference type="Proteomes" id="UP000000689"/>
    </source>
</evidence>
<sequence length="328" mass="38473">MNPLFRPKSTNLRSGLIPKIPIVDLYFRHIKPKHVSRPQSPKSSKLISEDVFNNPIILNLHGLFGNTKMFHPLNKVLERQFPNADIFTLDLRNHGNSPIAKPFDYKTMTNDLNHFIETHITVQPLLKSRQINIIGFSMGGKVALLTTLLYNNLNIQKCISIDLPPYRIDKFDEVFLKNYELVKYIHFKMLIKKNTRNWEETILNLFRNLNNGDEMLSLYFANGFYSNKLNYKMDYGNPFIQFYFPLEEFPNLIENIKDWPINEQDVGLKSNKSVLFMKAKHSPFIKENFDLLGDRFTNFRVEQFDSGHNILIDDFKNASNCIVKYLKE</sequence>
<dbReference type="GeneID" id="11497893"/>
<dbReference type="PANTHER" id="PTHR46118">
    <property type="entry name" value="PROTEIN ABHD11"/>
    <property type="match status" value="1"/>
</dbReference>
<dbReference type="STRING" id="1071378.G0WI37"/>
<reference evidence="4 5" key="1">
    <citation type="journal article" date="2011" name="Proc. Natl. Acad. Sci. U.S.A.">
        <title>Evolutionary erosion of yeast sex chromosomes by mating-type switching accidents.</title>
        <authorList>
            <person name="Gordon J.L."/>
            <person name="Armisen D."/>
            <person name="Proux-Wera E."/>
            <person name="Oheigeartaigh S.S."/>
            <person name="Byrne K.P."/>
            <person name="Wolfe K.H."/>
        </authorList>
    </citation>
    <scope>NUCLEOTIDE SEQUENCE [LARGE SCALE GENOMIC DNA]</scope>
    <source>
        <strain evidence="5">ATCC 10597 / BCRC 20456 / CBS 421 / NBRC 0211 / NRRL Y-12639</strain>
    </source>
</reference>